<dbReference type="Gene3D" id="1.20.1090.10">
    <property type="entry name" value="Dehydroquinate synthase-like - alpha domain"/>
    <property type="match status" value="1"/>
</dbReference>
<dbReference type="InterPro" id="IPR039697">
    <property type="entry name" value="Alcohol_dehydrogenase_Fe"/>
</dbReference>
<evidence type="ECO:0000256" key="3">
    <source>
        <dbReference type="ARBA" id="ARBA00023002"/>
    </source>
</evidence>
<keyword evidence="5" id="KW-0520">NAD</keyword>
<dbReference type="PANTHER" id="PTHR11496">
    <property type="entry name" value="ALCOHOL DEHYDROGENASE"/>
    <property type="match status" value="1"/>
</dbReference>
<dbReference type="PROSITE" id="PS00913">
    <property type="entry name" value="ADH_IRON_1"/>
    <property type="match status" value="1"/>
</dbReference>
<dbReference type="KEGG" id="slaa:EUU25_00525"/>
<accession>A0A6I6L9J6</accession>
<dbReference type="GO" id="GO:0046872">
    <property type="term" value="F:metal ion binding"/>
    <property type="evidence" value="ECO:0007669"/>
    <property type="project" value="InterPro"/>
</dbReference>
<keyword evidence="3" id="KW-0560">Oxidoreductase</keyword>
<evidence type="ECO:0000256" key="6">
    <source>
        <dbReference type="ARBA" id="ARBA00049243"/>
    </source>
</evidence>
<dbReference type="OrthoDB" id="9815791at2"/>
<evidence type="ECO:0000259" key="7">
    <source>
        <dbReference type="Pfam" id="PF00465"/>
    </source>
</evidence>
<evidence type="ECO:0000313" key="10">
    <source>
        <dbReference type="Proteomes" id="UP000428803"/>
    </source>
</evidence>
<gene>
    <name evidence="9" type="ORF">EUU25_00525</name>
</gene>
<dbReference type="SUPFAM" id="SSF56796">
    <property type="entry name" value="Dehydroquinate synthase-like"/>
    <property type="match status" value="1"/>
</dbReference>
<evidence type="ECO:0000259" key="8">
    <source>
        <dbReference type="Pfam" id="PF25137"/>
    </source>
</evidence>
<dbReference type="AlphaFoldDB" id="A0A6I6L9J6"/>
<dbReference type="RefSeq" id="WP_158897532.1">
    <property type="nucleotide sequence ID" value="NZ_CP035733.1"/>
</dbReference>
<evidence type="ECO:0000256" key="1">
    <source>
        <dbReference type="ARBA" id="ARBA00001962"/>
    </source>
</evidence>
<organism evidence="9 10">
    <name type="scientific">Sphingorhabdus lacus</name>
    <dbReference type="NCBI Taxonomy" id="392610"/>
    <lineage>
        <taxon>Bacteria</taxon>
        <taxon>Pseudomonadati</taxon>
        <taxon>Pseudomonadota</taxon>
        <taxon>Alphaproteobacteria</taxon>
        <taxon>Sphingomonadales</taxon>
        <taxon>Sphingomonadaceae</taxon>
        <taxon>Sphingorhabdus</taxon>
    </lineage>
</organism>
<dbReference type="InterPro" id="IPR001670">
    <property type="entry name" value="ADH_Fe/GldA"/>
</dbReference>
<dbReference type="FunFam" id="3.40.50.1970:FF:000003">
    <property type="entry name" value="Alcohol dehydrogenase, iron-containing"/>
    <property type="match status" value="1"/>
</dbReference>
<comment type="similarity">
    <text evidence="2">Belongs to the iron-containing alcohol dehydrogenase family.</text>
</comment>
<evidence type="ECO:0000256" key="2">
    <source>
        <dbReference type="ARBA" id="ARBA00007358"/>
    </source>
</evidence>
<protein>
    <submittedName>
        <fullName evidence="9">Iron-containing alcohol dehydrogenase</fullName>
    </submittedName>
</protein>
<dbReference type="PANTHER" id="PTHR11496:SF102">
    <property type="entry name" value="ALCOHOL DEHYDROGENASE 4"/>
    <property type="match status" value="1"/>
</dbReference>
<dbReference type="Proteomes" id="UP000428803">
    <property type="component" value="Chromosome"/>
</dbReference>
<dbReference type="GO" id="GO:0004022">
    <property type="term" value="F:alcohol dehydrogenase (NAD+) activity"/>
    <property type="evidence" value="ECO:0007669"/>
    <property type="project" value="UniProtKB-EC"/>
</dbReference>
<evidence type="ECO:0000256" key="4">
    <source>
        <dbReference type="ARBA" id="ARBA00023004"/>
    </source>
</evidence>
<name>A0A6I6L9J6_9SPHN</name>
<feature type="domain" description="Alcohol dehydrogenase iron-type/glycerol dehydrogenase GldA" evidence="7">
    <location>
        <begin position="13"/>
        <end position="180"/>
    </location>
</feature>
<proteinExistence type="inferred from homology"/>
<evidence type="ECO:0000256" key="5">
    <source>
        <dbReference type="ARBA" id="ARBA00023027"/>
    </source>
</evidence>
<evidence type="ECO:0000313" key="9">
    <source>
        <dbReference type="EMBL" id="QGY79232.1"/>
    </source>
</evidence>
<dbReference type="InterPro" id="IPR018211">
    <property type="entry name" value="ADH_Fe_CS"/>
</dbReference>
<keyword evidence="10" id="KW-1185">Reference proteome</keyword>
<reference evidence="10" key="1">
    <citation type="submission" date="2019-01" db="EMBL/GenBank/DDBJ databases">
        <title>Sphingorhabdus lacus sp.nov., isolated from an oligotrophic freshwater lake.</title>
        <authorList>
            <person name="Park M."/>
        </authorList>
    </citation>
    <scope>NUCLEOTIDE SEQUENCE [LARGE SCALE GENOMIC DNA]</scope>
    <source>
        <strain evidence="10">IMCC1753</strain>
    </source>
</reference>
<sequence length="417" mass="43536">MQSSDIYSVQRSPRSVLFGPGQRAALPTIARSLGRRVLIVTDERLRTSPELAELLAGLEQSGVAVHVFSDVEPELPKRCIQDAAAAGSAFGADHVIAIGGGSCLDAAKLAALLMKHGGDLSDYYGEFKVPGPTLPVVAVPTTAGTGSEVTPVAVVADEERLMKVGISSPFLIPEVALCDPDLTMTCPPGLTALSGADALAHAIEAFTSAPREWSSHTAYEHVFVGKNFLSDRHALAAIELICNNLARAYRAGDDVEARTAVMQGAMSAAMAFGTAGTSLAHAIQYPVGALTHTAHGIGVAILLPFAMAYNRNHILPQLSAMADVLAPHLRGHTDVAKADAMIDLVANLFTEIGIPGSLADIGVAESDVPQIAELALGTTRLVKNNPRELTSETMLDLVRAAYTGDRASLINAQGAIV</sequence>
<dbReference type="EMBL" id="CP035733">
    <property type="protein sequence ID" value="QGY79232.1"/>
    <property type="molecule type" value="Genomic_DNA"/>
</dbReference>
<keyword evidence="4" id="KW-0408">Iron</keyword>
<comment type="cofactor">
    <cofactor evidence="1">
        <name>Fe cation</name>
        <dbReference type="ChEBI" id="CHEBI:24875"/>
    </cofactor>
</comment>
<feature type="domain" description="Fe-containing alcohol dehydrogenase-like C-terminal" evidence="8">
    <location>
        <begin position="191"/>
        <end position="402"/>
    </location>
</feature>
<dbReference type="Gene3D" id="3.40.50.1970">
    <property type="match status" value="1"/>
</dbReference>
<comment type="catalytic activity">
    <reaction evidence="6">
        <text>a primary alcohol + NAD(+) = an aldehyde + NADH + H(+)</text>
        <dbReference type="Rhea" id="RHEA:10736"/>
        <dbReference type="ChEBI" id="CHEBI:15378"/>
        <dbReference type="ChEBI" id="CHEBI:15734"/>
        <dbReference type="ChEBI" id="CHEBI:17478"/>
        <dbReference type="ChEBI" id="CHEBI:57540"/>
        <dbReference type="ChEBI" id="CHEBI:57945"/>
        <dbReference type="EC" id="1.1.1.1"/>
    </reaction>
</comment>
<dbReference type="Pfam" id="PF25137">
    <property type="entry name" value="ADH_Fe_C"/>
    <property type="match status" value="1"/>
</dbReference>
<dbReference type="CDD" id="cd08191">
    <property type="entry name" value="Fe-ADH-like"/>
    <property type="match status" value="1"/>
</dbReference>
<dbReference type="InterPro" id="IPR056798">
    <property type="entry name" value="ADH_Fe_C"/>
</dbReference>
<dbReference type="Pfam" id="PF00465">
    <property type="entry name" value="Fe-ADH"/>
    <property type="match status" value="1"/>
</dbReference>